<dbReference type="InterPro" id="IPR000649">
    <property type="entry name" value="IF-2B-related"/>
</dbReference>
<organism evidence="10 11">
    <name type="scientific">Verruconis gallopava</name>
    <dbReference type="NCBI Taxonomy" id="253628"/>
    <lineage>
        <taxon>Eukaryota</taxon>
        <taxon>Fungi</taxon>
        <taxon>Dikarya</taxon>
        <taxon>Ascomycota</taxon>
        <taxon>Pezizomycotina</taxon>
        <taxon>Dothideomycetes</taxon>
        <taxon>Pleosporomycetidae</taxon>
        <taxon>Venturiales</taxon>
        <taxon>Sympoventuriaceae</taxon>
        <taxon>Verruconis</taxon>
    </lineage>
</organism>
<proteinExistence type="inferred from homology"/>
<dbReference type="Gene3D" id="1.20.120.1070">
    <property type="entry name" value="Translation initiation factor eIF-2B, N-terminal domain"/>
    <property type="match status" value="1"/>
</dbReference>
<dbReference type="InterPro" id="IPR037171">
    <property type="entry name" value="NagB/RpiA_transferase-like"/>
</dbReference>
<evidence type="ECO:0000313" key="11">
    <source>
        <dbReference type="Proteomes" id="UP000053259"/>
    </source>
</evidence>
<dbReference type="GO" id="GO:0005829">
    <property type="term" value="C:cytosol"/>
    <property type="evidence" value="ECO:0007669"/>
    <property type="project" value="UniProtKB-SubCell"/>
</dbReference>
<evidence type="ECO:0000313" key="10">
    <source>
        <dbReference type="EMBL" id="KIW01944.1"/>
    </source>
</evidence>
<dbReference type="GO" id="GO:0005851">
    <property type="term" value="C:eukaryotic translation initiation factor 2B complex"/>
    <property type="evidence" value="ECO:0007669"/>
    <property type="project" value="TreeGrafter"/>
</dbReference>
<accession>A0A0D2ARY9</accession>
<dbReference type="InterPro" id="IPR051501">
    <property type="entry name" value="eIF2B_alpha/beta/delta"/>
</dbReference>
<comment type="subunit">
    <text evidence="8">Component of the translation initiation factor 2B (eIF2B) complex which is a heterodecamer of two sets of five different subunits: alpha, beta, gamma, delta and epsilon. Subunits alpha, beta and delta comprise a regulatory subcomplex and subunits epsilon and gamma comprise a catalytic subcomplex. Within the complex, the hexameric regulatory complex resides at the center, with the two heterodimeric catalytic subcomplexes bound on opposite sides.</text>
</comment>
<gene>
    <name evidence="10" type="ORF">PV09_06782</name>
</gene>
<dbReference type="GO" id="GO:0003743">
    <property type="term" value="F:translation initiation factor activity"/>
    <property type="evidence" value="ECO:0007669"/>
    <property type="project" value="UniProtKB-KW"/>
</dbReference>
<evidence type="ECO:0000256" key="5">
    <source>
        <dbReference type="ARBA" id="ARBA00022917"/>
    </source>
</evidence>
<keyword evidence="5" id="KW-0648">Protein biosynthesis</keyword>
<reference evidence="10 11" key="1">
    <citation type="submission" date="2015-01" db="EMBL/GenBank/DDBJ databases">
        <title>The Genome Sequence of Ochroconis gallopava CBS43764.</title>
        <authorList>
            <consortium name="The Broad Institute Genomics Platform"/>
            <person name="Cuomo C."/>
            <person name="de Hoog S."/>
            <person name="Gorbushina A."/>
            <person name="Stielow B."/>
            <person name="Teixiera M."/>
            <person name="Abouelleil A."/>
            <person name="Chapman S.B."/>
            <person name="Priest M."/>
            <person name="Young S.K."/>
            <person name="Wortman J."/>
            <person name="Nusbaum C."/>
            <person name="Birren B."/>
        </authorList>
    </citation>
    <scope>NUCLEOTIDE SEQUENCE [LARGE SCALE GENOMIC DNA]</scope>
    <source>
        <strain evidence="10 11">CBS 43764</strain>
    </source>
</reference>
<dbReference type="EMBL" id="KN847552">
    <property type="protein sequence ID" value="KIW01944.1"/>
    <property type="molecule type" value="Genomic_DNA"/>
</dbReference>
<dbReference type="InParanoid" id="A0A0D2ARY9"/>
<comment type="similarity">
    <text evidence="2 9">Belongs to the eIF-2B alpha/beta/delta subunits family.</text>
</comment>
<dbReference type="STRING" id="253628.A0A0D2ARY9"/>
<dbReference type="InterPro" id="IPR042528">
    <property type="entry name" value="elF-2B_alpha_N"/>
</dbReference>
<dbReference type="OrthoDB" id="10249309at2759"/>
<evidence type="ECO:0000256" key="7">
    <source>
        <dbReference type="ARBA" id="ARBA00044236"/>
    </source>
</evidence>
<comment type="subcellular location">
    <subcellularLocation>
        <location evidence="1">Cytoplasm</location>
        <location evidence="1">Cytosol</location>
    </subcellularLocation>
</comment>
<evidence type="ECO:0000256" key="1">
    <source>
        <dbReference type="ARBA" id="ARBA00004514"/>
    </source>
</evidence>
<dbReference type="GO" id="GO:0005085">
    <property type="term" value="F:guanyl-nucleotide exchange factor activity"/>
    <property type="evidence" value="ECO:0007669"/>
    <property type="project" value="TreeGrafter"/>
</dbReference>
<dbReference type="GeneID" id="27314755"/>
<evidence type="ECO:0000256" key="3">
    <source>
        <dbReference type="ARBA" id="ARBA00022490"/>
    </source>
</evidence>
<dbReference type="InterPro" id="IPR042529">
    <property type="entry name" value="IF_2B-like_C"/>
</dbReference>
<dbReference type="PANTHER" id="PTHR45860">
    <property type="entry name" value="TRANSLATION INITIATION FACTOR EIF-2B SUBUNIT ALPHA"/>
    <property type="match status" value="1"/>
</dbReference>
<evidence type="ECO:0000256" key="4">
    <source>
        <dbReference type="ARBA" id="ARBA00022540"/>
    </source>
</evidence>
<evidence type="ECO:0000256" key="6">
    <source>
        <dbReference type="ARBA" id="ARBA00044208"/>
    </source>
</evidence>
<evidence type="ECO:0000256" key="2">
    <source>
        <dbReference type="ARBA" id="ARBA00007251"/>
    </source>
</evidence>
<dbReference type="Proteomes" id="UP000053259">
    <property type="component" value="Unassembled WGS sequence"/>
</dbReference>
<dbReference type="FunCoup" id="A0A0D2ARY9">
    <property type="interactions" value="1135"/>
</dbReference>
<keyword evidence="4" id="KW-0396">Initiation factor</keyword>
<sequence length="340" mass="36216">MPGATTAVESFDIVGTYKSLLRDDPDLTMPVAAIESLVLALAHHPTSTITETLEYLKSLTDQLIASTPNPISLSAGTDLFQRYLIASLRPGSGLGTGDFQQVRQHLLSHGKQFAERAKAARDQIAAFGTHFIRDGCTVLTTGGSRVVGALLREAAEASGGSVRFKVIYVLPSASAEGKELEGSNIVASLRHKGVPVATIPEGAVGYAMGKVDMVIVGAEGVVENGGVISRLGTYQLAMLAKVTNKPFYVVAEAHKFVRLFPLGQYDLPIDQRIIDFKTEADEKKAIEGGEEGYFAKSRSGSNGVSEAVDFTPPEYISGIITESGVLTPSAVSEELIKIWF</sequence>
<dbReference type="HOGENOM" id="CLU_016218_0_1_1"/>
<dbReference type="VEuPathDB" id="FungiDB:PV09_06782"/>
<keyword evidence="3" id="KW-0963">Cytoplasm</keyword>
<name>A0A0D2ARY9_9PEZI</name>
<keyword evidence="11" id="KW-1185">Reference proteome</keyword>
<dbReference type="Pfam" id="PF01008">
    <property type="entry name" value="IF-2B"/>
    <property type="match status" value="1"/>
</dbReference>
<protein>
    <recommendedName>
        <fullName evidence="6">Translation initiation factor eIF2B subunit alpha</fullName>
    </recommendedName>
    <alternativeName>
        <fullName evidence="7">eIF2B GDP-GTP exchange factor subunit alpha</fullName>
    </alternativeName>
</protein>
<dbReference type="AlphaFoldDB" id="A0A0D2ARY9"/>
<evidence type="ECO:0000256" key="9">
    <source>
        <dbReference type="RuleBase" id="RU003814"/>
    </source>
</evidence>
<dbReference type="PANTHER" id="PTHR45860:SF1">
    <property type="entry name" value="TRANSLATION INITIATION FACTOR EIF-2B SUBUNIT ALPHA"/>
    <property type="match status" value="1"/>
</dbReference>
<evidence type="ECO:0000256" key="8">
    <source>
        <dbReference type="ARBA" id="ARBA00046432"/>
    </source>
</evidence>
<dbReference type="SUPFAM" id="SSF100950">
    <property type="entry name" value="NagB/RpiA/CoA transferase-like"/>
    <property type="match status" value="1"/>
</dbReference>
<dbReference type="Gene3D" id="3.40.50.10470">
    <property type="entry name" value="Translation initiation factor eif-2b, domain 2"/>
    <property type="match status" value="1"/>
</dbReference>
<dbReference type="RefSeq" id="XP_016211813.1">
    <property type="nucleotide sequence ID" value="XM_016360474.1"/>
</dbReference>